<reference evidence="1" key="1">
    <citation type="submission" date="2021-06" db="EMBL/GenBank/DDBJ databases">
        <authorList>
            <person name="Kallberg Y."/>
            <person name="Tangrot J."/>
            <person name="Rosling A."/>
        </authorList>
    </citation>
    <scope>NUCLEOTIDE SEQUENCE</scope>
    <source>
        <strain evidence="1">MA461A</strain>
    </source>
</reference>
<comment type="caution">
    <text evidence="1">The sequence shown here is derived from an EMBL/GenBank/DDBJ whole genome shotgun (WGS) entry which is preliminary data.</text>
</comment>
<name>A0ACA9QMQ7_9GLOM</name>
<evidence type="ECO:0000313" key="1">
    <source>
        <dbReference type="EMBL" id="CAG8757244.1"/>
    </source>
</evidence>
<evidence type="ECO:0000313" key="2">
    <source>
        <dbReference type="Proteomes" id="UP000789920"/>
    </source>
</evidence>
<dbReference type="EMBL" id="CAJVQC010034759">
    <property type="protein sequence ID" value="CAG8757244.1"/>
    <property type="molecule type" value="Genomic_DNA"/>
</dbReference>
<feature type="non-terminal residue" evidence="1">
    <location>
        <position position="1"/>
    </location>
</feature>
<organism evidence="1 2">
    <name type="scientific">Racocetra persica</name>
    <dbReference type="NCBI Taxonomy" id="160502"/>
    <lineage>
        <taxon>Eukaryota</taxon>
        <taxon>Fungi</taxon>
        <taxon>Fungi incertae sedis</taxon>
        <taxon>Mucoromycota</taxon>
        <taxon>Glomeromycotina</taxon>
        <taxon>Glomeromycetes</taxon>
        <taxon>Diversisporales</taxon>
        <taxon>Gigasporaceae</taxon>
        <taxon>Racocetra</taxon>
    </lineage>
</organism>
<feature type="non-terminal residue" evidence="1">
    <location>
        <position position="235"/>
    </location>
</feature>
<keyword evidence="2" id="KW-1185">Reference proteome</keyword>
<proteinExistence type="predicted"/>
<dbReference type="Proteomes" id="UP000789920">
    <property type="component" value="Unassembled WGS sequence"/>
</dbReference>
<protein>
    <submittedName>
        <fullName evidence="1">22870_t:CDS:1</fullName>
    </submittedName>
</protein>
<gene>
    <name evidence="1" type="ORF">RPERSI_LOCUS14816</name>
</gene>
<sequence length="235" mass="27001">QIKDMNEIDKVIYFIEGLKYTTRIEVTYQASANLDKALDLAICRPVPIELDYARSSSSSQHYEKKRGIDEPNQPPHIITNNSLELIQVEKNRKRLLKFNGKINGHPAWILLDSEVSCNFIDNDFATQNKLILKTVSSLSVKLADKSKENYSCIMPTPISIRGKILWFSSMQQLAKVSNSKEIFTIHISQKSNKDTNTQQPEIQKILQNFKDVFPKNLSDYLPQNELLTILLILYQ</sequence>
<accession>A0ACA9QMQ7</accession>